<dbReference type="RefSeq" id="WP_003699315.1">
    <property type="nucleotide sequence ID" value="NZ_AYYT01000019.1"/>
</dbReference>
<reference evidence="1 2" key="1">
    <citation type="submission" date="2009-01" db="EMBL/GenBank/DDBJ databases">
        <authorList>
            <person name="Qin X."/>
            <person name="Bachman B."/>
            <person name="Battles P."/>
            <person name="Bell A."/>
            <person name="Bess C."/>
            <person name="Bickham C."/>
            <person name="Chaboub L."/>
            <person name="Chen D."/>
            <person name="Coyle M."/>
            <person name="Deiros D.R."/>
            <person name="Dinh H."/>
            <person name="Forbes L."/>
            <person name="Fowler G."/>
            <person name="Francisco L."/>
            <person name="Fu Q."/>
            <person name="Gubbala S."/>
            <person name="Hale W."/>
            <person name="Han Y."/>
            <person name="Hemphill L."/>
            <person name="Highlander S.K."/>
            <person name="Hirani K."/>
            <person name="Hogues M."/>
            <person name="Jackson L."/>
            <person name="Jakkamsetti A."/>
            <person name="Javaid M."/>
            <person name="Jiang H."/>
            <person name="Korchina V."/>
            <person name="Kovar C."/>
            <person name="Lara F."/>
            <person name="Lee S."/>
            <person name="Mata R."/>
            <person name="Mathew T."/>
            <person name="Moen C."/>
            <person name="Morales K."/>
            <person name="Munidasa M."/>
            <person name="Nazareth L."/>
            <person name="Ngo R."/>
            <person name="Nguyen L."/>
            <person name="Okwuonu G."/>
            <person name="Ongeri F."/>
            <person name="Patil S."/>
            <person name="Petrosino J."/>
            <person name="Pham C."/>
            <person name="Pham P."/>
            <person name="Pu L.-L."/>
            <person name="Puazo M."/>
            <person name="Raj R."/>
            <person name="Reid J."/>
            <person name="Rouhana J."/>
            <person name="Saada N."/>
            <person name="Shang Y."/>
            <person name="Simmons D."/>
            <person name="Thornton R."/>
            <person name="Warren J."/>
            <person name="Weissenberger G."/>
            <person name="Zhang J."/>
            <person name="Zhang L."/>
            <person name="Zhou C."/>
            <person name="Zhu D."/>
            <person name="Muzny D."/>
            <person name="Worley K."/>
            <person name="Gibbs R."/>
        </authorList>
    </citation>
    <scope>NUCLEOTIDE SEQUENCE [LARGE SCALE GENOMIC DNA]</scope>
    <source>
        <strain evidence="1 2">ATCC 11741</strain>
    </source>
</reference>
<gene>
    <name evidence="1" type="ORF">HMPREF0545_1645</name>
</gene>
<proteinExistence type="predicted"/>
<accession>C2EJ23</accession>
<sequence>MVDTLTQMMFMTKVLQNNKVLLSSTLFDGMYYELTYNEDKNELYIDCVQKVRK</sequence>
<dbReference type="Proteomes" id="UP000003531">
    <property type="component" value="Unassembled WGS sequence"/>
</dbReference>
<protein>
    <submittedName>
        <fullName evidence="1">Uncharacterized protein</fullName>
    </submittedName>
</protein>
<evidence type="ECO:0000313" key="1">
    <source>
        <dbReference type="EMBL" id="EEJ73499.1"/>
    </source>
</evidence>
<dbReference type="Pfam" id="PF19791">
    <property type="entry name" value="DUF6275"/>
    <property type="match status" value="1"/>
</dbReference>
<dbReference type="AlphaFoldDB" id="C2EJ23"/>
<dbReference type="EMBL" id="ACGT01000036">
    <property type="protein sequence ID" value="EEJ73499.1"/>
    <property type="molecule type" value="Genomic_DNA"/>
</dbReference>
<comment type="caution">
    <text evidence="1">The sequence shown here is derived from an EMBL/GenBank/DDBJ whole genome shotgun (WGS) entry which is preliminary data.</text>
</comment>
<dbReference type="HOGENOM" id="CLU_195161_0_0_9"/>
<evidence type="ECO:0000313" key="2">
    <source>
        <dbReference type="Proteomes" id="UP000003531"/>
    </source>
</evidence>
<organism evidence="1 2">
    <name type="scientific">Ligilactobacillus salivarius DSM 20555 = ATCC 11741</name>
    <dbReference type="NCBI Taxonomy" id="1423799"/>
    <lineage>
        <taxon>Bacteria</taxon>
        <taxon>Bacillati</taxon>
        <taxon>Bacillota</taxon>
        <taxon>Bacilli</taxon>
        <taxon>Lactobacillales</taxon>
        <taxon>Lactobacillaceae</taxon>
        <taxon>Ligilactobacillus</taxon>
    </lineage>
</organism>
<name>C2EJ23_9LACO</name>
<dbReference type="InterPro" id="IPR046242">
    <property type="entry name" value="DUF6275"/>
</dbReference>